<evidence type="ECO:0000256" key="12">
    <source>
        <dbReference type="PIRSR" id="PIRSR001589-2"/>
    </source>
</evidence>
<dbReference type="CDD" id="cd00712">
    <property type="entry name" value="AsnB"/>
    <property type="match status" value="1"/>
</dbReference>
<keyword evidence="6 12" id="KW-0547">Nucleotide-binding</keyword>
<evidence type="ECO:0000313" key="15">
    <source>
        <dbReference type="EMBL" id="AIW13372.1"/>
    </source>
</evidence>
<gene>
    <name evidence="15" type="primary">asnB</name>
    <name evidence="15" type="ORF">IX91_04030</name>
    <name evidence="16" type="ORF">VITU9109_24955</name>
</gene>
<reference evidence="15 18" key="3">
    <citation type="submission" date="2014-08" db="EMBL/GenBank/DDBJ databases">
        <title>First Complete Genome Sequence of the Shellfish Pathogen Vibrio tubiashii.</title>
        <authorList>
            <person name="Richards G.P."/>
            <person name="Needleman D.S."/>
            <person name="Watson M.A."/>
            <person name="Bono J.L."/>
        </authorList>
    </citation>
    <scope>NUCLEOTIDE SEQUENCE [LARGE SCALE GENOMIC DNA]</scope>
    <source>
        <strain evidence="15 18">ATCC 19109</strain>
    </source>
</reference>
<dbReference type="PIRSF" id="PIRSF001589">
    <property type="entry name" value="Asn_synthetase_glu-h"/>
    <property type="match status" value="1"/>
</dbReference>
<dbReference type="GO" id="GO:0006529">
    <property type="term" value="P:asparagine biosynthetic process"/>
    <property type="evidence" value="ECO:0007669"/>
    <property type="project" value="UniProtKB-KW"/>
</dbReference>
<dbReference type="AlphaFoldDB" id="F9T4R1"/>
<dbReference type="eggNOG" id="COG0367">
    <property type="taxonomic scope" value="Bacteria"/>
</dbReference>
<evidence type="ECO:0000256" key="10">
    <source>
        <dbReference type="ARBA" id="ARBA00048741"/>
    </source>
</evidence>
<keyword evidence="7 12" id="KW-0067">ATP-binding</keyword>
<dbReference type="EMBL" id="CP009354">
    <property type="protein sequence ID" value="AIW13372.1"/>
    <property type="molecule type" value="Genomic_DNA"/>
</dbReference>
<sequence length="554" mass="62240">MCSIFGILDIKSDAEALRPVALEMSKKLRHRGPDWSGIYSSEKAILAHERLAIVGLNSGAQPLYSSDKKHILAVNGEIYNHKEIRARYEGKYDFQTDSDCEVILALYQDLGADLLEELNGIFAFVLYDEEKDTYLVGRDHIGIIPLYQGYDEHGNYYIASEMKALVPVCKTVSEFPPGCYYSSGDAEPQRYYIRDWNEYAAVQGNSTSKEELTEALEAAVKRQLMTDVPYGVLLSGGLDSSITSAVAKRFAAMRIEDDEKSEAWWPQLHSFAVGLEGAPDLKAAREVADKIGTVHHEMTYTIQEGLDAIRDVIYHIETYDVTTIRASTPMFLMGRKIKAMGIKMVLSGEGADEIFGGYLYFHKAPNAKEFHEETVRKLLALNMFDCARANKSLAAWGVEGRVPFLDKEFIDVAMRLNPEDKMCGNGKMEKHILRECFEHYLPDSIAWRQKEQFSDGVGYSWIDTLKEVAEAKVSDQQMETAAYRFPYNTPTTKEGYVYREIFEELFPLPSAAECVPGGPSVACSSAKAIEWDESFKNMADPSGRAVQSVHNDSY</sequence>
<dbReference type="Pfam" id="PF00733">
    <property type="entry name" value="Asn_synthase"/>
    <property type="match status" value="1"/>
</dbReference>
<dbReference type="EMBL" id="AFWI01000143">
    <property type="protein sequence ID" value="EGU55533.1"/>
    <property type="molecule type" value="Genomic_DNA"/>
</dbReference>
<evidence type="ECO:0000313" key="17">
    <source>
        <dbReference type="Proteomes" id="UP000003836"/>
    </source>
</evidence>
<keyword evidence="5 11" id="KW-0028">Amino-acid biosynthesis</keyword>
<dbReference type="Proteomes" id="UP000003836">
    <property type="component" value="Unassembled WGS sequence"/>
</dbReference>
<evidence type="ECO:0000256" key="1">
    <source>
        <dbReference type="ARBA" id="ARBA00005187"/>
    </source>
</evidence>
<dbReference type="HOGENOM" id="CLU_014658_2_2_6"/>
<dbReference type="InterPro" id="IPR033738">
    <property type="entry name" value="AsnB_N"/>
</dbReference>
<evidence type="ECO:0000259" key="14">
    <source>
        <dbReference type="PROSITE" id="PS51278"/>
    </source>
</evidence>
<organism evidence="15 18">
    <name type="scientific">Vibrio tubiashii ATCC 19109</name>
    <dbReference type="NCBI Taxonomy" id="1051646"/>
    <lineage>
        <taxon>Bacteria</taxon>
        <taxon>Pseudomonadati</taxon>
        <taxon>Pseudomonadota</taxon>
        <taxon>Gammaproteobacteria</taxon>
        <taxon>Vibrionales</taxon>
        <taxon>Vibrionaceae</taxon>
        <taxon>Vibrio</taxon>
        <taxon>Vibrio oreintalis group</taxon>
    </lineage>
</organism>
<dbReference type="GO" id="GO:0005829">
    <property type="term" value="C:cytosol"/>
    <property type="evidence" value="ECO:0007669"/>
    <property type="project" value="TreeGrafter"/>
</dbReference>
<dbReference type="Pfam" id="PF13522">
    <property type="entry name" value="GATase_6"/>
    <property type="match status" value="1"/>
</dbReference>
<dbReference type="InterPro" id="IPR006426">
    <property type="entry name" value="Asn_synth_AEB"/>
</dbReference>
<evidence type="ECO:0000256" key="2">
    <source>
        <dbReference type="ARBA" id="ARBA00005752"/>
    </source>
</evidence>
<dbReference type="InterPro" id="IPR050795">
    <property type="entry name" value="Asn_Synthetase"/>
</dbReference>
<dbReference type="InterPro" id="IPR029055">
    <property type="entry name" value="Ntn_hydrolases_N"/>
</dbReference>
<dbReference type="InterPro" id="IPR017932">
    <property type="entry name" value="GATase_2_dom"/>
</dbReference>
<dbReference type="RefSeq" id="WP_004744494.1">
    <property type="nucleotide sequence ID" value="NZ_AFWI01000143.1"/>
</dbReference>
<feature type="site" description="Important for beta-aspartyl-AMP intermediate formation" evidence="13">
    <location>
        <position position="349"/>
    </location>
</feature>
<evidence type="ECO:0000256" key="5">
    <source>
        <dbReference type="ARBA" id="ARBA00022605"/>
    </source>
</evidence>
<evidence type="ECO:0000313" key="16">
    <source>
        <dbReference type="EMBL" id="EGU55533.1"/>
    </source>
</evidence>
<feature type="binding site" evidence="12">
    <location>
        <begin position="347"/>
        <end position="348"/>
    </location>
    <ligand>
        <name>ATP</name>
        <dbReference type="ChEBI" id="CHEBI:30616"/>
    </ligand>
</feature>
<evidence type="ECO:0000313" key="18">
    <source>
        <dbReference type="Proteomes" id="UP000030071"/>
    </source>
</evidence>
<dbReference type="PATRIC" id="fig|1051646.9.peg.782"/>
<comment type="catalytic activity">
    <reaction evidence="10">
        <text>L-aspartate + L-glutamine + ATP + H2O = L-asparagine + L-glutamate + AMP + diphosphate + H(+)</text>
        <dbReference type="Rhea" id="RHEA:12228"/>
        <dbReference type="ChEBI" id="CHEBI:15377"/>
        <dbReference type="ChEBI" id="CHEBI:15378"/>
        <dbReference type="ChEBI" id="CHEBI:29985"/>
        <dbReference type="ChEBI" id="CHEBI:29991"/>
        <dbReference type="ChEBI" id="CHEBI:30616"/>
        <dbReference type="ChEBI" id="CHEBI:33019"/>
        <dbReference type="ChEBI" id="CHEBI:58048"/>
        <dbReference type="ChEBI" id="CHEBI:58359"/>
        <dbReference type="ChEBI" id="CHEBI:456215"/>
        <dbReference type="EC" id="6.3.5.4"/>
    </reaction>
</comment>
<dbReference type="InterPro" id="IPR001962">
    <property type="entry name" value="Asn_synthase"/>
</dbReference>
<evidence type="ECO:0000256" key="4">
    <source>
        <dbReference type="ARBA" id="ARBA00022598"/>
    </source>
</evidence>
<dbReference type="EC" id="6.3.5.4" evidence="3"/>
<dbReference type="FunFam" id="3.40.50.620:FF:000031">
    <property type="entry name" value="Asparagine synthase B"/>
    <property type="match status" value="1"/>
</dbReference>
<dbReference type="InterPro" id="IPR014729">
    <property type="entry name" value="Rossmann-like_a/b/a_fold"/>
</dbReference>
<evidence type="ECO:0000256" key="13">
    <source>
        <dbReference type="PIRSR" id="PIRSR001589-3"/>
    </source>
</evidence>
<dbReference type="SUPFAM" id="SSF56235">
    <property type="entry name" value="N-terminal nucleophile aminohydrolases (Ntn hydrolases)"/>
    <property type="match status" value="1"/>
</dbReference>
<comment type="pathway">
    <text evidence="1">Amino-acid biosynthesis; L-asparagine biosynthesis; L-asparagine from L-aspartate (L-Gln route): step 1/1.</text>
</comment>
<dbReference type="Proteomes" id="UP000030071">
    <property type="component" value="Chromosome 1"/>
</dbReference>
<dbReference type="Gene3D" id="3.40.50.620">
    <property type="entry name" value="HUPs"/>
    <property type="match status" value="1"/>
</dbReference>
<evidence type="ECO:0000256" key="8">
    <source>
        <dbReference type="ARBA" id="ARBA00022888"/>
    </source>
</evidence>
<dbReference type="FunFam" id="3.60.20.10:FF:000037">
    <property type="entry name" value="Asparagine synthetase B"/>
    <property type="match status" value="1"/>
</dbReference>
<reference evidence="16" key="1">
    <citation type="submission" date="2011-08" db="EMBL/GenBank/DDBJ databases">
        <authorList>
            <person name="Hoffman M."/>
            <person name="Strain E.A."/>
            <person name="Brown E."/>
            <person name="Allard M.W."/>
        </authorList>
    </citation>
    <scope>NUCLEOTIDE SEQUENCE</scope>
    <source>
        <strain evidence="16">ATCC 19109</strain>
    </source>
</reference>
<evidence type="ECO:0000256" key="7">
    <source>
        <dbReference type="ARBA" id="ARBA00022840"/>
    </source>
</evidence>
<dbReference type="PANTHER" id="PTHR11772:SF2">
    <property type="entry name" value="ASPARAGINE SYNTHETASE [GLUTAMINE-HYDROLYZING]"/>
    <property type="match status" value="1"/>
</dbReference>
<reference evidence="16 17" key="2">
    <citation type="journal article" date="2012" name="Int. J. Syst. Evol. Microbiol.">
        <title>Vibrio caribbeanicus sp. nov., isolated from the marine sponge Scleritoderma cyanea.</title>
        <authorList>
            <person name="Hoffmann M."/>
            <person name="Monday S.R."/>
            <person name="Allard M.W."/>
            <person name="Strain E.A."/>
            <person name="Whittaker P."/>
            <person name="Naum M."/>
            <person name="McCarthy P.J."/>
            <person name="Lopez J.V."/>
            <person name="Fischer M."/>
            <person name="Brown E.W."/>
        </authorList>
    </citation>
    <scope>NUCLEOTIDE SEQUENCE [LARGE SCALE GENOMIC DNA]</scope>
    <source>
        <strain evidence="16 17">ATCC 19109</strain>
    </source>
</reference>
<feature type="binding site" evidence="12">
    <location>
        <position position="233"/>
    </location>
    <ligand>
        <name>ATP</name>
        <dbReference type="ChEBI" id="CHEBI:30616"/>
    </ligand>
</feature>
<keyword evidence="17" id="KW-1185">Reference proteome</keyword>
<dbReference type="Gene3D" id="3.60.20.10">
    <property type="entry name" value="Glutamine Phosphoribosylpyrophosphate, subunit 1, domain 1"/>
    <property type="match status" value="1"/>
</dbReference>
<dbReference type="SUPFAM" id="SSF52402">
    <property type="entry name" value="Adenine nucleotide alpha hydrolases-like"/>
    <property type="match status" value="1"/>
</dbReference>
<evidence type="ECO:0000256" key="9">
    <source>
        <dbReference type="ARBA" id="ARBA00022962"/>
    </source>
</evidence>
<dbReference type="PANTHER" id="PTHR11772">
    <property type="entry name" value="ASPARAGINE SYNTHETASE"/>
    <property type="match status" value="1"/>
</dbReference>
<dbReference type="KEGG" id="vtu:IX91_04030"/>
<evidence type="ECO:0000256" key="3">
    <source>
        <dbReference type="ARBA" id="ARBA00012737"/>
    </source>
</evidence>
<keyword evidence="4" id="KW-0436">Ligase</keyword>
<protein>
    <recommendedName>
        <fullName evidence="3">asparagine synthase (glutamine-hydrolyzing)</fullName>
        <ecNumber evidence="3">6.3.5.4</ecNumber>
    </recommendedName>
</protein>
<accession>F9T4R1</accession>
<dbReference type="CDD" id="cd01991">
    <property type="entry name" value="Asn_synthase_B_C"/>
    <property type="match status" value="1"/>
</dbReference>
<proteinExistence type="inferred from homology"/>
<feature type="active site" description="For GATase activity" evidence="11">
    <location>
        <position position="2"/>
    </location>
</feature>
<dbReference type="GO" id="GO:0004066">
    <property type="term" value="F:asparagine synthase (glutamine-hydrolyzing) activity"/>
    <property type="evidence" value="ECO:0007669"/>
    <property type="project" value="UniProtKB-EC"/>
</dbReference>
<dbReference type="STRING" id="1051646.IX91_04030"/>
<comment type="similarity">
    <text evidence="2">Belongs to the asparagine synthetase family.</text>
</comment>
<feature type="binding site" evidence="12">
    <location>
        <position position="99"/>
    </location>
    <ligand>
        <name>L-glutamine</name>
        <dbReference type="ChEBI" id="CHEBI:58359"/>
    </ligand>
</feature>
<keyword evidence="9 11" id="KW-0315">Glutamine amidotransferase</keyword>
<dbReference type="GeneID" id="23443881"/>
<name>F9T4R1_9VIBR</name>
<dbReference type="PROSITE" id="PS51278">
    <property type="entry name" value="GATASE_TYPE_2"/>
    <property type="match status" value="1"/>
</dbReference>
<dbReference type="GO" id="GO:0005524">
    <property type="term" value="F:ATP binding"/>
    <property type="evidence" value="ECO:0007669"/>
    <property type="project" value="UniProtKB-KW"/>
</dbReference>
<dbReference type="NCBIfam" id="NF006949">
    <property type="entry name" value="PRK09431.1"/>
    <property type="match status" value="1"/>
</dbReference>
<evidence type="ECO:0000256" key="6">
    <source>
        <dbReference type="ARBA" id="ARBA00022741"/>
    </source>
</evidence>
<dbReference type="NCBIfam" id="TIGR01536">
    <property type="entry name" value="asn_synth_AEB"/>
    <property type="match status" value="1"/>
</dbReference>
<feature type="domain" description="Glutamine amidotransferase type-2" evidence="14">
    <location>
        <begin position="2"/>
        <end position="186"/>
    </location>
</feature>
<feature type="binding site" evidence="12">
    <location>
        <position position="273"/>
    </location>
    <ligand>
        <name>ATP</name>
        <dbReference type="ChEBI" id="CHEBI:30616"/>
    </ligand>
</feature>
<keyword evidence="8 11" id="KW-0061">Asparagine biosynthesis</keyword>
<evidence type="ECO:0000256" key="11">
    <source>
        <dbReference type="PIRSR" id="PIRSR001589-1"/>
    </source>
</evidence>